<sequence length="125" mass="13853">MKIIIFAAVLAIAIAEGPAYGPPHGPGLYAPAYKGHHYEPKPYDFAYAVRDDYTYNNFGHSESSDGKGYTKGQYFVNLPDGRLQTVTYTADIYGYKADVQYTGEAKHPEYKPAYKAGPFPPVPHK</sequence>
<dbReference type="InterPro" id="IPR031311">
    <property type="entry name" value="CHIT_BIND_RR_consensus"/>
</dbReference>
<accession>A0AA88L2B6</accession>
<dbReference type="PROSITE" id="PS00233">
    <property type="entry name" value="CHIT_BIND_RR_1"/>
    <property type="match status" value="1"/>
</dbReference>
<keyword evidence="3" id="KW-0732">Signal</keyword>
<dbReference type="PANTHER" id="PTHR12236:SF79">
    <property type="entry name" value="CUTICULAR PROTEIN 50CB-RELATED"/>
    <property type="match status" value="1"/>
</dbReference>
<comment type="caution">
    <text evidence="4">The sequence shown here is derived from an EMBL/GenBank/DDBJ whole genome shotgun (WGS) entry which is preliminary data.</text>
</comment>
<organism evidence="4 5">
    <name type="scientific">Artemia franciscana</name>
    <name type="common">Brine shrimp</name>
    <name type="synonym">Artemia sanfranciscana</name>
    <dbReference type="NCBI Taxonomy" id="6661"/>
    <lineage>
        <taxon>Eukaryota</taxon>
        <taxon>Metazoa</taxon>
        <taxon>Ecdysozoa</taxon>
        <taxon>Arthropoda</taxon>
        <taxon>Crustacea</taxon>
        <taxon>Branchiopoda</taxon>
        <taxon>Anostraca</taxon>
        <taxon>Artemiidae</taxon>
        <taxon>Artemia</taxon>
    </lineage>
</organism>
<dbReference type="GO" id="GO:0005615">
    <property type="term" value="C:extracellular space"/>
    <property type="evidence" value="ECO:0007669"/>
    <property type="project" value="TreeGrafter"/>
</dbReference>
<dbReference type="EMBL" id="JAVRJZ010000021">
    <property type="protein sequence ID" value="KAK2705195.1"/>
    <property type="molecule type" value="Genomic_DNA"/>
</dbReference>
<dbReference type="PANTHER" id="PTHR12236">
    <property type="entry name" value="STRUCTURAL CONTITUENT OF CUTICLE"/>
    <property type="match status" value="1"/>
</dbReference>
<evidence type="ECO:0000313" key="5">
    <source>
        <dbReference type="Proteomes" id="UP001187531"/>
    </source>
</evidence>
<feature type="chain" id="PRO_5041643008" description="Cuticle protein" evidence="3">
    <location>
        <begin position="20"/>
        <end position="125"/>
    </location>
</feature>
<proteinExistence type="predicted"/>
<keyword evidence="5" id="KW-1185">Reference proteome</keyword>
<evidence type="ECO:0000256" key="2">
    <source>
        <dbReference type="PROSITE-ProRule" id="PRU00497"/>
    </source>
</evidence>
<protein>
    <recommendedName>
        <fullName evidence="6">Cuticle protein</fullName>
    </recommendedName>
</protein>
<dbReference type="GO" id="GO:0031012">
    <property type="term" value="C:extracellular matrix"/>
    <property type="evidence" value="ECO:0007669"/>
    <property type="project" value="TreeGrafter"/>
</dbReference>
<dbReference type="AlphaFoldDB" id="A0AA88L2B6"/>
<dbReference type="Pfam" id="PF00379">
    <property type="entry name" value="Chitin_bind_4"/>
    <property type="match status" value="1"/>
</dbReference>
<evidence type="ECO:0000256" key="1">
    <source>
        <dbReference type="ARBA" id="ARBA00022460"/>
    </source>
</evidence>
<dbReference type="GO" id="GO:0042302">
    <property type="term" value="F:structural constituent of cuticle"/>
    <property type="evidence" value="ECO:0007669"/>
    <property type="project" value="UniProtKB-UniRule"/>
</dbReference>
<reference evidence="4" key="1">
    <citation type="submission" date="2023-07" db="EMBL/GenBank/DDBJ databases">
        <title>Chromosome-level genome assembly of Artemia franciscana.</title>
        <authorList>
            <person name="Jo E."/>
        </authorList>
    </citation>
    <scope>NUCLEOTIDE SEQUENCE</scope>
    <source>
        <tissue evidence="4">Whole body</tissue>
    </source>
</reference>
<dbReference type="InterPro" id="IPR000618">
    <property type="entry name" value="Insect_cuticle"/>
</dbReference>
<evidence type="ECO:0000256" key="3">
    <source>
        <dbReference type="SAM" id="SignalP"/>
    </source>
</evidence>
<evidence type="ECO:0000313" key="4">
    <source>
        <dbReference type="EMBL" id="KAK2705195.1"/>
    </source>
</evidence>
<evidence type="ECO:0008006" key="6">
    <source>
        <dbReference type="Google" id="ProtNLM"/>
    </source>
</evidence>
<feature type="signal peptide" evidence="3">
    <location>
        <begin position="1"/>
        <end position="19"/>
    </location>
</feature>
<keyword evidence="1 2" id="KW-0193">Cuticle</keyword>
<gene>
    <name evidence="4" type="ORF">QYM36_017297</name>
</gene>
<dbReference type="Proteomes" id="UP001187531">
    <property type="component" value="Unassembled WGS sequence"/>
</dbReference>
<name>A0AA88L2B6_ARTSF</name>
<dbReference type="PROSITE" id="PS51155">
    <property type="entry name" value="CHIT_BIND_RR_2"/>
    <property type="match status" value="1"/>
</dbReference>
<dbReference type="InterPro" id="IPR051217">
    <property type="entry name" value="Insect_Cuticle_Struc_Prot"/>
</dbReference>